<feature type="compositionally biased region" description="Low complexity" evidence="1">
    <location>
        <begin position="289"/>
        <end position="356"/>
    </location>
</feature>
<protein>
    <submittedName>
        <fullName evidence="3">Uncharacterized protein</fullName>
    </submittedName>
</protein>
<dbReference type="AlphaFoldDB" id="A0A561VQH9"/>
<keyword evidence="2" id="KW-0472">Membrane</keyword>
<feature type="region of interest" description="Disordered" evidence="1">
    <location>
        <begin position="285"/>
        <end position="540"/>
    </location>
</feature>
<feature type="transmembrane region" description="Helical" evidence="2">
    <location>
        <begin position="224"/>
        <end position="244"/>
    </location>
</feature>
<feature type="transmembrane region" description="Helical" evidence="2">
    <location>
        <begin position="149"/>
        <end position="171"/>
    </location>
</feature>
<keyword evidence="2" id="KW-1133">Transmembrane helix</keyword>
<dbReference type="Proteomes" id="UP000320239">
    <property type="component" value="Unassembled WGS sequence"/>
</dbReference>
<feature type="transmembrane region" description="Helical" evidence="2">
    <location>
        <begin position="191"/>
        <end position="217"/>
    </location>
</feature>
<keyword evidence="4" id="KW-1185">Reference proteome</keyword>
<gene>
    <name evidence="3" type="ORF">FHX34_104150</name>
</gene>
<evidence type="ECO:0000313" key="3">
    <source>
        <dbReference type="EMBL" id="TWG13862.1"/>
    </source>
</evidence>
<dbReference type="RefSeq" id="WP_145830960.1">
    <property type="nucleotide sequence ID" value="NZ_BOMX01000057.1"/>
</dbReference>
<dbReference type="EMBL" id="VIWY01000004">
    <property type="protein sequence ID" value="TWG13862.1"/>
    <property type="molecule type" value="Genomic_DNA"/>
</dbReference>
<evidence type="ECO:0000256" key="1">
    <source>
        <dbReference type="SAM" id="MobiDB-lite"/>
    </source>
</evidence>
<sequence>MAFRSWVKLLATTATAAAVIGAGQLGIAYGLGIVRLDRVLDVTARDQWTAQLAWVAWIAMTAAALGAIVATGLRPRWRPRPVGPGGALAIGLTAGLGSLAVLPLTMQPARAAQIAGVQPVFVIGAAAGLGAAAGIFAGWAAAAKPAARWNVAVLSVLMWLVALVSTGPALLPGRTPVTIRLGVLNGSLIPPAVAGHTAFLTMPTLALLAGLAIGWVARKRRMSALAAGLAGLAGPALLTTAYLVAGPESAAAGFRADPYWSAMTACGAGVLGSVLATIIRGAPDRVATPEKPTPAAEGPTATPAATGPGATPAATTASPAPAATGPGATPAATTASPAPAPAAPSATPAIAETAPALPKRDAPTRSAIAQAAAAAALRPDEQLRPSDTGVITAAPGTPNNPFSGGTGSPFRSGAPFPAQPAPTQAPPQAPAPEKAPRFSGQQPTPASGARGWRARRAAAAAAPAAAAPAAAAPAADSFNGFAAGQPTGRAGSITAEQPRVPAPRGPVVEPTSISGPHPGGQRRSTAETDYVDWVSGLGGQ</sequence>
<feature type="compositionally biased region" description="Low complexity" evidence="1">
    <location>
        <begin position="367"/>
        <end position="376"/>
    </location>
</feature>
<dbReference type="OrthoDB" id="3331620at2"/>
<reference evidence="3 4" key="1">
    <citation type="submission" date="2019-06" db="EMBL/GenBank/DDBJ databases">
        <title>Sequencing the genomes of 1000 actinobacteria strains.</title>
        <authorList>
            <person name="Klenk H.-P."/>
        </authorList>
    </citation>
    <scope>NUCLEOTIDE SEQUENCE [LARGE SCALE GENOMIC DNA]</scope>
    <source>
        <strain evidence="3 4">DSM 43866</strain>
    </source>
</reference>
<feature type="transmembrane region" description="Helical" evidence="2">
    <location>
        <begin position="52"/>
        <end position="73"/>
    </location>
</feature>
<evidence type="ECO:0000313" key="4">
    <source>
        <dbReference type="Proteomes" id="UP000320239"/>
    </source>
</evidence>
<feature type="compositionally biased region" description="Low complexity" evidence="1">
    <location>
        <begin position="457"/>
        <end position="475"/>
    </location>
</feature>
<feature type="compositionally biased region" description="Pro residues" evidence="1">
    <location>
        <begin position="417"/>
        <end position="430"/>
    </location>
</feature>
<feature type="transmembrane region" description="Helical" evidence="2">
    <location>
        <begin position="259"/>
        <end position="279"/>
    </location>
</feature>
<proteinExistence type="predicted"/>
<evidence type="ECO:0000256" key="2">
    <source>
        <dbReference type="SAM" id="Phobius"/>
    </source>
</evidence>
<comment type="caution">
    <text evidence="3">The sequence shown here is derived from an EMBL/GenBank/DDBJ whole genome shotgun (WGS) entry which is preliminary data.</text>
</comment>
<feature type="transmembrane region" description="Helical" evidence="2">
    <location>
        <begin position="85"/>
        <end position="106"/>
    </location>
</feature>
<organism evidence="3 4">
    <name type="scientific">Actinoplanes teichomyceticus</name>
    <dbReference type="NCBI Taxonomy" id="1867"/>
    <lineage>
        <taxon>Bacteria</taxon>
        <taxon>Bacillati</taxon>
        <taxon>Actinomycetota</taxon>
        <taxon>Actinomycetes</taxon>
        <taxon>Micromonosporales</taxon>
        <taxon>Micromonosporaceae</taxon>
        <taxon>Actinoplanes</taxon>
    </lineage>
</organism>
<keyword evidence="2" id="KW-0812">Transmembrane</keyword>
<feature type="transmembrane region" description="Helical" evidence="2">
    <location>
        <begin position="118"/>
        <end position="142"/>
    </location>
</feature>
<name>A0A561VQH9_ACTTI</name>
<accession>A0A561VQH9</accession>